<evidence type="ECO:0000256" key="1">
    <source>
        <dbReference type="SAM" id="MobiDB-lite"/>
    </source>
</evidence>
<feature type="region of interest" description="Disordered" evidence="1">
    <location>
        <begin position="192"/>
        <end position="238"/>
    </location>
</feature>
<organism evidence="2">
    <name type="scientific">viral metagenome</name>
    <dbReference type="NCBI Taxonomy" id="1070528"/>
    <lineage>
        <taxon>unclassified sequences</taxon>
        <taxon>metagenomes</taxon>
        <taxon>organismal metagenomes</taxon>
    </lineage>
</organism>
<proteinExistence type="predicted"/>
<sequence>MSGFVITPEEQTFDQVEQAFKDKINDYADVAIQQHMKIYKDTDKKIYDNLVNIYNVLKNTNVCCTPEEKEFLLNLAIQIQEVFNGPPYTFKDICLAVIYTYYGLNLMEVNYLNISVLPRNRENKIIVNQRTWNLSKEFNLWINAYADNITVVYYLYLRLGAPSTTQPEFGPILSTTGEDLSEKLRKFVMNQEELKRPSAEDSPEESPKKRGGFKKSKRIRRKKTKAKKSKKQRPSRKP</sequence>
<feature type="compositionally biased region" description="Basic residues" evidence="1">
    <location>
        <begin position="209"/>
        <end position="238"/>
    </location>
</feature>
<evidence type="ECO:0000313" key="2">
    <source>
        <dbReference type="EMBL" id="QHT77296.1"/>
    </source>
</evidence>
<name>A0A6C0HAR2_9ZZZZ</name>
<reference evidence="2" key="1">
    <citation type="journal article" date="2020" name="Nature">
        <title>Giant virus diversity and host interactions through global metagenomics.</title>
        <authorList>
            <person name="Schulz F."/>
            <person name="Roux S."/>
            <person name="Paez-Espino D."/>
            <person name="Jungbluth S."/>
            <person name="Walsh D.A."/>
            <person name="Denef V.J."/>
            <person name="McMahon K.D."/>
            <person name="Konstantinidis K.T."/>
            <person name="Eloe-Fadrosh E.A."/>
            <person name="Kyrpides N.C."/>
            <person name="Woyke T."/>
        </authorList>
    </citation>
    <scope>NUCLEOTIDE SEQUENCE</scope>
    <source>
        <strain evidence="2">GVMAG-M-3300023179-86</strain>
    </source>
</reference>
<protein>
    <submittedName>
        <fullName evidence="2">Uncharacterized protein</fullName>
    </submittedName>
</protein>
<accession>A0A6C0HAR2</accession>
<dbReference type="EMBL" id="MN739917">
    <property type="protein sequence ID" value="QHT77296.1"/>
    <property type="molecule type" value="Genomic_DNA"/>
</dbReference>
<dbReference type="AlphaFoldDB" id="A0A6C0HAR2"/>